<accession>A0A3M7PCG5</accession>
<organism evidence="1 2">
    <name type="scientific">Brachionus plicatilis</name>
    <name type="common">Marine rotifer</name>
    <name type="synonym">Brachionus muelleri</name>
    <dbReference type="NCBI Taxonomy" id="10195"/>
    <lineage>
        <taxon>Eukaryota</taxon>
        <taxon>Metazoa</taxon>
        <taxon>Spiralia</taxon>
        <taxon>Gnathifera</taxon>
        <taxon>Rotifera</taxon>
        <taxon>Eurotatoria</taxon>
        <taxon>Monogononta</taxon>
        <taxon>Pseudotrocha</taxon>
        <taxon>Ploima</taxon>
        <taxon>Brachionidae</taxon>
        <taxon>Brachionus</taxon>
    </lineage>
</organism>
<gene>
    <name evidence="1" type="ORF">BpHYR1_045619</name>
</gene>
<reference evidence="1 2" key="1">
    <citation type="journal article" date="2018" name="Sci. Rep.">
        <title>Genomic signatures of local adaptation to the degree of environmental predictability in rotifers.</title>
        <authorList>
            <person name="Franch-Gras L."/>
            <person name="Hahn C."/>
            <person name="Garcia-Roger E.M."/>
            <person name="Carmona M.J."/>
            <person name="Serra M."/>
            <person name="Gomez A."/>
        </authorList>
    </citation>
    <scope>NUCLEOTIDE SEQUENCE [LARGE SCALE GENOMIC DNA]</scope>
    <source>
        <strain evidence="1">HYR1</strain>
    </source>
</reference>
<keyword evidence="2" id="KW-1185">Reference proteome</keyword>
<name>A0A3M7PCG5_BRAPC</name>
<protein>
    <submittedName>
        <fullName evidence="1">Uncharacterized protein</fullName>
    </submittedName>
</protein>
<evidence type="ECO:0000313" key="1">
    <source>
        <dbReference type="EMBL" id="RMZ96742.1"/>
    </source>
</evidence>
<evidence type="ECO:0000313" key="2">
    <source>
        <dbReference type="Proteomes" id="UP000276133"/>
    </source>
</evidence>
<dbReference type="AlphaFoldDB" id="A0A3M7PCG5"/>
<sequence>MRVCFSNDNNTCAMHCLPQMKLLLNFLIGKKILDLSIQSYNLSAINKCSQLGLTAETILFLDELNWARKHLTFWLITSIPYRPRPLINRLFCKMLNV</sequence>
<comment type="caution">
    <text evidence="1">The sequence shown here is derived from an EMBL/GenBank/DDBJ whole genome shotgun (WGS) entry which is preliminary data.</text>
</comment>
<proteinExistence type="predicted"/>
<dbReference type="EMBL" id="REGN01011935">
    <property type="protein sequence ID" value="RMZ96742.1"/>
    <property type="molecule type" value="Genomic_DNA"/>
</dbReference>
<dbReference type="Proteomes" id="UP000276133">
    <property type="component" value="Unassembled WGS sequence"/>
</dbReference>